<dbReference type="Gene3D" id="3.40.50.10140">
    <property type="entry name" value="Toll/interleukin-1 receptor homology (TIR) domain"/>
    <property type="match status" value="1"/>
</dbReference>
<keyword evidence="2" id="KW-0677">Repeat</keyword>
<feature type="repeat" description="WD" evidence="3">
    <location>
        <begin position="823"/>
        <end position="864"/>
    </location>
</feature>
<dbReference type="PROSITE" id="PS50294">
    <property type="entry name" value="WD_REPEATS_REGION"/>
    <property type="match status" value="11"/>
</dbReference>
<dbReference type="PANTHER" id="PTHR22847:SF637">
    <property type="entry name" value="WD REPEAT DOMAIN 5B"/>
    <property type="match status" value="1"/>
</dbReference>
<reference evidence="5 6" key="1">
    <citation type="submission" date="2017-10" db="EMBL/GenBank/DDBJ databases">
        <title>Comparative genomics between pathogenic Norcardia.</title>
        <authorList>
            <person name="Zeng L."/>
        </authorList>
    </citation>
    <scope>NUCLEOTIDE SEQUENCE [LARGE SCALE GENOMIC DNA]</scope>
    <source>
        <strain evidence="5 6">NC_YFY_NT001</strain>
    </source>
</reference>
<feature type="repeat" description="WD" evidence="3">
    <location>
        <begin position="379"/>
        <end position="421"/>
    </location>
</feature>
<dbReference type="PROSITE" id="PS50082">
    <property type="entry name" value="WD_REPEATS_2"/>
    <property type="match status" value="12"/>
</dbReference>
<dbReference type="SMART" id="SM00320">
    <property type="entry name" value="WD40"/>
    <property type="match status" value="14"/>
</dbReference>
<dbReference type="InterPro" id="IPR015943">
    <property type="entry name" value="WD40/YVTN_repeat-like_dom_sf"/>
</dbReference>
<evidence type="ECO:0000256" key="1">
    <source>
        <dbReference type="ARBA" id="ARBA00022574"/>
    </source>
</evidence>
<dbReference type="InterPro" id="IPR035897">
    <property type="entry name" value="Toll_tir_struct_dom_sf"/>
</dbReference>
<dbReference type="KEGG" id="ntp:CRH09_14080"/>
<feature type="repeat" description="WD" evidence="3">
    <location>
        <begin position="518"/>
        <end position="559"/>
    </location>
</feature>
<proteinExistence type="predicted"/>
<dbReference type="InterPro" id="IPR001680">
    <property type="entry name" value="WD40_rpt"/>
</dbReference>
<keyword evidence="4" id="KW-0472">Membrane</keyword>
<feature type="repeat" description="WD" evidence="3">
    <location>
        <begin position="336"/>
        <end position="377"/>
    </location>
</feature>
<dbReference type="PRINTS" id="PR00320">
    <property type="entry name" value="GPROTEINBRPT"/>
</dbReference>
<sequence>MFSHLRSAVLRARRVRSEIGYGAFFSYSGDRDRQLLPRLQRAVEQQARPWYRPPRLRIFLDYSGISIGPKLWAKIEAGLARSEWLVVAASPESRASHWVDREIGWWLEHKSAETILLLVTDGVLAWNEPAGDWDRDLSTALPPRLTGTFDTEPVWKTVAWHDGEPDIEGAALSIASVVRGVPEDDLKSESLRETRRNLRWARAAAVIFAVLTVAAAIGFQQAVLARNRAEAATRQELAQRLIQDGEAILQGRQLDSDIRAMQEILAAHALSPSPRTDSAIVDAMYARRHLLATASTPSYTDALAFGPDGKWLVSGSLDGTIQRRDASTGRQIGPSLTGHSGEVMSVAFSPDGKRFVSGAQDDTLRVWDAVTGRQIGAPFTGHTGAVRSVAFDPVDNDRIVSGSGDGTLRLWDAATGRQVGPPLVGHEDGVTSVAFSPDGQRIVSGSRDRSVRLWDTTTGQEIGPPLTGHTGEVGSVAFSPNGRLIASGSADQTIRLWNAATGEPVGQPLEQSHTGVPWSGQEAFVRSVAFSPDGKRLVSGASDFTVRLWDVASETQIGLPLLGHTDTVWTVAFSADGTRIASASSDNTVRLWDARTIAFASGIGKVTSLAYSPDGRRIVSGNSVGAVQMWDASTGGQIGPAMDGHSAIWSIAFDPANPAVVATAGDDGAIRLWDTATGHPLVPPLTGHGPGIPPVPTPDVWSVAFSPDGRRIASGGNDGTLRVWDTGTGRQLFASTSTDHGGPVTSVDFSHDGQRIAVAATTNVLICDATTGHPLGTPMTSGSSYAWSARFSPDDTRIVSGEGDGSISLWDTATHRLLGTPLTGGHTGAVFSAVFSPDGTQIASVGSEGWLRLWNPNTGQPMGSPLTGHIGDIRTVAYTPDGRTIATGSADGTIMLWPILTPSPTTLCTKLPATITAAQWTQWVSSNVPYQPLCSPRNP</sequence>
<dbReference type="InterPro" id="IPR011047">
    <property type="entry name" value="Quinoprotein_ADH-like_sf"/>
</dbReference>
<keyword evidence="4" id="KW-1133">Transmembrane helix</keyword>
<dbReference type="Pfam" id="PF00400">
    <property type="entry name" value="WD40"/>
    <property type="match status" value="14"/>
</dbReference>
<keyword evidence="4" id="KW-0812">Transmembrane</keyword>
<keyword evidence="1 3" id="KW-0853">WD repeat</keyword>
<dbReference type="SUPFAM" id="SSF50978">
    <property type="entry name" value="WD40 repeat-like"/>
    <property type="match status" value="1"/>
</dbReference>
<feature type="repeat" description="WD" evidence="3">
    <location>
        <begin position="599"/>
        <end position="640"/>
    </location>
</feature>
<dbReference type="CDD" id="cd00200">
    <property type="entry name" value="WD40"/>
    <property type="match status" value="2"/>
</dbReference>
<evidence type="ECO:0000256" key="3">
    <source>
        <dbReference type="PROSITE-ProRule" id="PRU00221"/>
    </source>
</evidence>
<feature type="transmembrane region" description="Helical" evidence="4">
    <location>
        <begin position="200"/>
        <end position="219"/>
    </location>
</feature>
<organism evidence="5 6">
    <name type="scientific">Nocardia terpenica</name>
    <dbReference type="NCBI Taxonomy" id="455432"/>
    <lineage>
        <taxon>Bacteria</taxon>
        <taxon>Bacillati</taxon>
        <taxon>Actinomycetota</taxon>
        <taxon>Actinomycetes</taxon>
        <taxon>Mycobacteriales</taxon>
        <taxon>Nocardiaceae</taxon>
        <taxon>Nocardia</taxon>
    </lineage>
</organism>
<dbReference type="Gene3D" id="2.130.10.10">
    <property type="entry name" value="YVTN repeat-like/Quinoprotein amine dehydrogenase"/>
    <property type="match status" value="5"/>
</dbReference>
<evidence type="ECO:0008006" key="7">
    <source>
        <dbReference type="Google" id="ProtNLM"/>
    </source>
</evidence>
<protein>
    <recommendedName>
        <fullName evidence="7">TIR domain-containing protein</fullName>
    </recommendedName>
</protein>
<dbReference type="Proteomes" id="UP000221961">
    <property type="component" value="Chromosome"/>
</dbReference>
<feature type="repeat" description="WD" evidence="3">
    <location>
        <begin position="700"/>
        <end position="734"/>
    </location>
</feature>
<dbReference type="InterPro" id="IPR036322">
    <property type="entry name" value="WD40_repeat_dom_sf"/>
</dbReference>
<gene>
    <name evidence="5" type="ORF">CRH09_14080</name>
</gene>
<feature type="repeat" description="WD" evidence="3">
    <location>
        <begin position="866"/>
        <end position="907"/>
    </location>
</feature>
<dbReference type="SUPFAM" id="SSF52200">
    <property type="entry name" value="Toll/Interleukin receptor TIR domain"/>
    <property type="match status" value="1"/>
</dbReference>
<evidence type="ECO:0000313" key="6">
    <source>
        <dbReference type="Proteomes" id="UP000221961"/>
    </source>
</evidence>
<feature type="repeat" description="WD" evidence="3">
    <location>
        <begin position="466"/>
        <end position="507"/>
    </location>
</feature>
<evidence type="ECO:0000256" key="4">
    <source>
        <dbReference type="SAM" id="Phobius"/>
    </source>
</evidence>
<dbReference type="PROSITE" id="PS00678">
    <property type="entry name" value="WD_REPEATS_1"/>
    <property type="match status" value="6"/>
</dbReference>
<accession>A0A291RJ33</accession>
<dbReference type="AlphaFoldDB" id="A0A291RJ33"/>
<evidence type="ECO:0000256" key="2">
    <source>
        <dbReference type="ARBA" id="ARBA00022737"/>
    </source>
</evidence>
<name>A0A291RJ33_9NOCA</name>
<dbReference type="PANTHER" id="PTHR22847">
    <property type="entry name" value="WD40 REPEAT PROTEIN"/>
    <property type="match status" value="1"/>
</dbReference>
<dbReference type="InterPro" id="IPR019775">
    <property type="entry name" value="WD40_repeat_CS"/>
</dbReference>
<feature type="repeat" description="WD" evidence="3">
    <location>
        <begin position="561"/>
        <end position="596"/>
    </location>
</feature>
<feature type="repeat" description="WD" evidence="3">
    <location>
        <begin position="641"/>
        <end position="683"/>
    </location>
</feature>
<dbReference type="InterPro" id="IPR020472">
    <property type="entry name" value="WD40_PAC1"/>
</dbReference>
<dbReference type="EMBL" id="CP023778">
    <property type="protein sequence ID" value="ATL67154.1"/>
    <property type="molecule type" value="Genomic_DNA"/>
</dbReference>
<dbReference type="SUPFAM" id="SSF50998">
    <property type="entry name" value="Quinoprotein alcohol dehydrogenase-like"/>
    <property type="match status" value="2"/>
</dbReference>
<feature type="repeat" description="WD" evidence="3">
    <location>
        <begin position="423"/>
        <end position="464"/>
    </location>
</feature>
<evidence type="ECO:0000313" key="5">
    <source>
        <dbReference type="EMBL" id="ATL67154.1"/>
    </source>
</evidence>
<feature type="repeat" description="WD" evidence="3">
    <location>
        <begin position="779"/>
        <end position="820"/>
    </location>
</feature>